<gene>
    <name evidence="4" type="ORF">RI048_01815</name>
</gene>
<name>A0ABU2EFM9_9BURK</name>
<dbReference type="InterPro" id="IPR027304">
    <property type="entry name" value="Trigger_fact/SurA_dom_sf"/>
</dbReference>
<protein>
    <submittedName>
        <fullName evidence="4">EpsD family peptidyl-prolyl cis-trans isomerase</fullName>
        <ecNumber evidence="4">5.2.1.8</ecNumber>
    </submittedName>
</protein>
<dbReference type="InterPro" id="IPR000297">
    <property type="entry name" value="PPIase_PpiC"/>
</dbReference>
<keyword evidence="2" id="KW-0732">Signal</keyword>
<keyword evidence="5" id="KW-1185">Reference proteome</keyword>
<dbReference type="Gene3D" id="1.10.4030.10">
    <property type="entry name" value="Porin chaperone SurA, peptide-binding domain"/>
    <property type="match status" value="1"/>
</dbReference>
<reference evidence="4" key="1">
    <citation type="submission" date="2023-09" db="EMBL/GenBank/DDBJ databases">
        <title>Description of first Herbaspirillum huttiense subsp. nephrolepsisexaltata and Herbaspirillum huttiense subsp. lycopersicon.</title>
        <authorList>
            <person name="Poudel M."/>
            <person name="Sharma A."/>
            <person name="Goss E."/>
            <person name="Tapia J.H."/>
            <person name="Harmon C.M."/>
            <person name="Jones J.B."/>
        </authorList>
    </citation>
    <scope>NUCLEOTIDE SEQUENCE</scope>
    <source>
        <strain evidence="4">SE1</strain>
    </source>
</reference>
<organism evidence="4 5">
    <name type="scientific">Herbaspirillum huttiense subsp. lycopersici</name>
    <dbReference type="NCBI Taxonomy" id="3074428"/>
    <lineage>
        <taxon>Bacteria</taxon>
        <taxon>Pseudomonadati</taxon>
        <taxon>Pseudomonadota</taxon>
        <taxon>Betaproteobacteria</taxon>
        <taxon>Burkholderiales</taxon>
        <taxon>Oxalobacteraceae</taxon>
        <taxon>Herbaspirillum</taxon>
    </lineage>
</organism>
<dbReference type="NCBIfam" id="TIGR02925">
    <property type="entry name" value="cis_trans_EpsD"/>
    <property type="match status" value="1"/>
</dbReference>
<feature type="domain" description="PpiC" evidence="3">
    <location>
        <begin position="125"/>
        <end position="233"/>
    </location>
</feature>
<dbReference type="InterPro" id="IPR046357">
    <property type="entry name" value="PPIase_dom_sf"/>
</dbReference>
<feature type="region of interest" description="Disordered" evidence="1">
    <location>
        <begin position="284"/>
        <end position="322"/>
    </location>
</feature>
<evidence type="ECO:0000256" key="2">
    <source>
        <dbReference type="SAM" id="SignalP"/>
    </source>
</evidence>
<evidence type="ECO:0000256" key="1">
    <source>
        <dbReference type="SAM" id="MobiDB-lite"/>
    </source>
</evidence>
<dbReference type="EMBL" id="JAVLSJ010000001">
    <property type="protein sequence ID" value="MDR9846945.1"/>
    <property type="molecule type" value="Genomic_DNA"/>
</dbReference>
<dbReference type="InterPro" id="IPR014274">
    <property type="entry name" value="PPIase_EpsD"/>
</dbReference>
<dbReference type="Gene3D" id="3.10.50.40">
    <property type="match status" value="1"/>
</dbReference>
<dbReference type="PROSITE" id="PS51257">
    <property type="entry name" value="PROKAR_LIPOPROTEIN"/>
    <property type="match status" value="1"/>
</dbReference>
<dbReference type="SUPFAM" id="SSF109998">
    <property type="entry name" value="Triger factor/SurA peptide-binding domain-like"/>
    <property type="match status" value="1"/>
</dbReference>
<dbReference type="Pfam" id="PF13145">
    <property type="entry name" value="Rotamase_2"/>
    <property type="match status" value="1"/>
</dbReference>
<evidence type="ECO:0000313" key="4">
    <source>
        <dbReference type="EMBL" id="MDR9846945.1"/>
    </source>
</evidence>
<dbReference type="Proteomes" id="UP001246576">
    <property type="component" value="Unassembled WGS sequence"/>
</dbReference>
<comment type="caution">
    <text evidence="4">The sequence shown here is derived from an EMBL/GenBank/DDBJ whole genome shotgun (WGS) entry which is preliminary data.</text>
</comment>
<feature type="chain" id="PRO_5047140015" evidence="2">
    <location>
        <begin position="30"/>
        <end position="322"/>
    </location>
</feature>
<keyword evidence="4" id="KW-0413">Isomerase</keyword>
<accession>A0ABU2EFM9</accession>
<feature type="signal peptide" evidence="2">
    <location>
        <begin position="1"/>
        <end position="29"/>
    </location>
</feature>
<proteinExistence type="predicted"/>
<dbReference type="RefSeq" id="WP_134135226.1">
    <property type="nucleotide sequence ID" value="NZ_JAVLSJ010000001.1"/>
</dbReference>
<dbReference type="Gene3D" id="1.10.8.1040">
    <property type="match status" value="1"/>
</dbReference>
<dbReference type="EC" id="5.2.1.8" evidence="4"/>
<dbReference type="GO" id="GO:0003755">
    <property type="term" value="F:peptidyl-prolyl cis-trans isomerase activity"/>
    <property type="evidence" value="ECO:0007669"/>
    <property type="project" value="UniProtKB-EC"/>
</dbReference>
<evidence type="ECO:0000313" key="5">
    <source>
        <dbReference type="Proteomes" id="UP001246576"/>
    </source>
</evidence>
<evidence type="ECO:0000259" key="3">
    <source>
        <dbReference type="Pfam" id="PF13145"/>
    </source>
</evidence>
<sequence length="322" mass="34748">MKIGKATVSWQHNVAAKALVSAMLLVALAACGEKKAASGSSQVVAIVDGQEITIHQVNNELAKTGGTQVTKQLLDGLVARQLMINAARKDKLDNDPAVVADMERARNLVLAQSYVAGKLKAPVRPSDQEIEDFYRKNPDWFAQRKQYEFAQLIIAGTSLTPELNALMDQPGKRLDDVVGWLDSHRVQYARQQVVKTSADLPQQMNASLKTMERGTMFVVIEGPTAILTSLQDVKNVPMTLAVASPQIAQYLVTLQQNQASEQLVERLKKDAKIELTEQAKSFKDLSAAAPADKDGAAAQGSPGKDAASADSEAIKRGVAGFK</sequence>